<dbReference type="AlphaFoldDB" id="A0A7C4RU15"/>
<evidence type="ECO:0000313" key="10">
    <source>
        <dbReference type="EMBL" id="HGU34019.1"/>
    </source>
</evidence>
<comment type="similarity">
    <text evidence="2">Belongs to the ABC-2 integral membrane protein family.</text>
</comment>
<dbReference type="PROSITE" id="PS51012">
    <property type="entry name" value="ABC_TM2"/>
    <property type="match status" value="1"/>
</dbReference>
<feature type="transmembrane region" description="Helical" evidence="8">
    <location>
        <begin position="21"/>
        <end position="41"/>
    </location>
</feature>
<evidence type="ECO:0000256" key="1">
    <source>
        <dbReference type="ARBA" id="ARBA00004651"/>
    </source>
</evidence>
<feature type="transmembrane region" description="Helical" evidence="8">
    <location>
        <begin position="294"/>
        <end position="314"/>
    </location>
</feature>
<keyword evidence="4" id="KW-1003">Cell membrane</keyword>
<dbReference type="Pfam" id="PF12698">
    <property type="entry name" value="ABC2_membrane_3"/>
    <property type="match status" value="1"/>
</dbReference>
<dbReference type="GO" id="GO:0140359">
    <property type="term" value="F:ABC-type transporter activity"/>
    <property type="evidence" value="ECO:0007669"/>
    <property type="project" value="InterPro"/>
</dbReference>
<proteinExistence type="inferred from homology"/>
<evidence type="ECO:0000256" key="8">
    <source>
        <dbReference type="SAM" id="Phobius"/>
    </source>
</evidence>
<protein>
    <submittedName>
        <fullName evidence="10">ABC transporter permease</fullName>
    </submittedName>
</protein>
<dbReference type="GO" id="GO:0005886">
    <property type="term" value="C:plasma membrane"/>
    <property type="evidence" value="ECO:0007669"/>
    <property type="project" value="UniProtKB-SubCell"/>
</dbReference>
<evidence type="ECO:0000256" key="2">
    <source>
        <dbReference type="ARBA" id="ARBA00007783"/>
    </source>
</evidence>
<evidence type="ECO:0000256" key="6">
    <source>
        <dbReference type="ARBA" id="ARBA00022989"/>
    </source>
</evidence>
<feature type="transmembrane region" description="Helical" evidence="8">
    <location>
        <begin position="348"/>
        <end position="367"/>
    </location>
</feature>
<feature type="transmembrane region" description="Helical" evidence="8">
    <location>
        <begin position="262"/>
        <end position="285"/>
    </location>
</feature>
<evidence type="ECO:0000256" key="7">
    <source>
        <dbReference type="ARBA" id="ARBA00023136"/>
    </source>
</evidence>
<dbReference type="InterPro" id="IPR051449">
    <property type="entry name" value="ABC-2_transporter_component"/>
</dbReference>
<keyword evidence="6 8" id="KW-1133">Transmembrane helix</keyword>
<feature type="transmembrane region" description="Helical" evidence="8">
    <location>
        <begin position="320"/>
        <end position="341"/>
    </location>
</feature>
<keyword evidence="5 8" id="KW-0812">Transmembrane</keyword>
<feature type="domain" description="ABC transmembrane type-2" evidence="9">
    <location>
        <begin position="130"/>
        <end position="374"/>
    </location>
</feature>
<dbReference type="EMBL" id="DSUH01000327">
    <property type="protein sequence ID" value="HGU34019.1"/>
    <property type="molecule type" value="Genomic_DNA"/>
</dbReference>
<organism evidence="10">
    <name type="scientific">Desulfatirhabdium butyrativorans</name>
    <dbReference type="NCBI Taxonomy" id="340467"/>
    <lineage>
        <taxon>Bacteria</taxon>
        <taxon>Pseudomonadati</taxon>
        <taxon>Thermodesulfobacteriota</taxon>
        <taxon>Desulfobacteria</taxon>
        <taxon>Desulfobacterales</taxon>
        <taxon>Desulfatirhabdiaceae</taxon>
        <taxon>Desulfatirhabdium</taxon>
    </lineage>
</organism>
<reference evidence="10" key="1">
    <citation type="journal article" date="2020" name="mSystems">
        <title>Genome- and Community-Level Interaction Insights into Carbon Utilization and Element Cycling Functions of Hydrothermarchaeota in Hydrothermal Sediment.</title>
        <authorList>
            <person name="Zhou Z."/>
            <person name="Liu Y."/>
            <person name="Xu W."/>
            <person name="Pan J."/>
            <person name="Luo Z.H."/>
            <person name="Li M."/>
        </authorList>
    </citation>
    <scope>NUCLEOTIDE SEQUENCE [LARGE SCALE GENOMIC DNA]</scope>
    <source>
        <strain evidence="10">SpSt-477</strain>
    </source>
</reference>
<name>A0A7C4RU15_9BACT</name>
<accession>A0A7C4RU15</accession>
<comment type="subcellular location">
    <subcellularLocation>
        <location evidence="1">Cell membrane</location>
        <topology evidence="1">Multi-pass membrane protein</topology>
    </subcellularLocation>
</comment>
<evidence type="ECO:0000256" key="5">
    <source>
        <dbReference type="ARBA" id="ARBA00022692"/>
    </source>
</evidence>
<evidence type="ECO:0000256" key="4">
    <source>
        <dbReference type="ARBA" id="ARBA00022475"/>
    </source>
</evidence>
<sequence>MSLRRLLAVSRKEWIHILRDWRSLTLAIAIPILLILLYGYALTLDVKNVPVQVWDRSKTPASRLFLSQLEGSPYFVLVGFCDNYTDIQQALEEGSAMIGLVLSADFADRLPTPSPQPIQVLIDGSDANTARLVLNYMELIALEFGRTVISANTRIDRSRMPSPIELKPRVWYNEEMKSQNAILPGIIAIVLMVIAAMLTSVTIAREWETGTMEQLISTPIRVPELIFGKILPYMAIGILDVAIAVGMSIWVFGVPFRGNPALLFLMAAIFLTGALFLGMTLSIVLKSQVLANQLAIAIGFLPTLMLSGFVFAIWNMPRPLQWLTMLLPGRYFISILRGIVLKGVGWEVLWIEAAFLLVYAACFIAVAHRKLKLELE</sequence>
<keyword evidence="3" id="KW-0813">Transport</keyword>
<feature type="transmembrane region" description="Helical" evidence="8">
    <location>
        <begin position="181"/>
        <end position="204"/>
    </location>
</feature>
<gene>
    <name evidence="10" type="ORF">ENS29_14410</name>
</gene>
<dbReference type="PANTHER" id="PTHR30294">
    <property type="entry name" value="MEMBRANE COMPONENT OF ABC TRANSPORTER YHHJ-RELATED"/>
    <property type="match status" value="1"/>
</dbReference>
<feature type="transmembrane region" description="Helical" evidence="8">
    <location>
        <begin position="225"/>
        <end position="250"/>
    </location>
</feature>
<dbReference type="InterPro" id="IPR013525">
    <property type="entry name" value="ABC2_TM"/>
</dbReference>
<dbReference type="PANTHER" id="PTHR30294:SF29">
    <property type="entry name" value="MULTIDRUG ABC TRANSPORTER PERMEASE YBHS-RELATED"/>
    <property type="match status" value="1"/>
</dbReference>
<comment type="caution">
    <text evidence="10">The sequence shown here is derived from an EMBL/GenBank/DDBJ whole genome shotgun (WGS) entry which is preliminary data.</text>
</comment>
<evidence type="ECO:0000259" key="9">
    <source>
        <dbReference type="PROSITE" id="PS51012"/>
    </source>
</evidence>
<keyword evidence="7 8" id="KW-0472">Membrane</keyword>
<evidence type="ECO:0000256" key="3">
    <source>
        <dbReference type="ARBA" id="ARBA00022448"/>
    </source>
</evidence>
<dbReference type="Gene3D" id="3.40.1710.10">
    <property type="entry name" value="abc type-2 transporter like domain"/>
    <property type="match status" value="1"/>
</dbReference>
<dbReference type="InterPro" id="IPR047817">
    <property type="entry name" value="ABC2_TM_bact-type"/>
</dbReference>